<comment type="similarity">
    <text evidence="1">Belongs to the glycosyl hydrolase 5 (cellulase A) family.</text>
</comment>
<feature type="compositionally biased region" description="Basic and acidic residues" evidence="4">
    <location>
        <begin position="740"/>
        <end position="749"/>
    </location>
</feature>
<evidence type="ECO:0000256" key="2">
    <source>
        <dbReference type="ARBA" id="ARBA00022801"/>
    </source>
</evidence>
<dbReference type="STRING" id="879819.A0A0J0XY65"/>
<dbReference type="GO" id="GO:0000272">
    <property type="term" value="P:polysaccharide catabolic process"/>
    <property type="evidence" value="ECO:0007669"/>
    <property type="project" value="InterPro"/>
</dbReference>
<dbReference type="Proteomes" id="UP000053611">
    <property type="component" value="Unassembled WGS sequence"/>
</dbReference>
<dbReference type="Gene3D" id="2.60.40.1180">
    <property type="entry name" value="Golgi alpha-mannosidase II"/>
    <property type="match status" value="1"/>
</dbReference>
<feature type="region of interest" description="Disordered" evidence="4">
    <location>
        <begin position="718"/>
        <end position="753"/>
    </location>
</feature>
<dbReference type="Pfam" id="PF00150">
    <property type="entry name" value="Cellulase"/>
    <property type="match status" value="1"/>
</dbReference>
<dbReference type="GO" id="GO:0050295">
    <property type="term" value="F:steryl-beta-glucosidase activity"/>
    <property type="evidence" value="ECO:0007669"/>
    <property type="project" value="TreeGrafter"/>
</dbReference>
<dbReference type="PANTHER" id="PTHR31308">
    <property type="match status" value="1"/>
</dbReference>
<feature type="compositionally biased region" description="Low complexity" evidence="4">
    <location>
        <begin position="722"/>
        <end position="736"/>
    </location>
</feature>
<evidence type="ECO:0000259" key="6">
    <source>
        <dbReference type="Pfam" id="PF18564"/>
    </source>
</evidence>
<dbReference type="Pfam" id="PF18564">
    <property type="entry name" value="Glyco_hydro_5_C"/>
    <property type="match status" value="1"/>
</dbReference>
<accession>A0A0J0XY65</accession>
<dbReference type="GO" id="GO:1904462">
    <property type="term" value="P:ergosteryl 3-beta-D-glucoside catabolic process"/>
    <property type="evidence" value="ECO:0007669"/>
    <property type="project" value="TreeGrafter"/>
</dbReference>
<dbReference type="AlphaFoldDB" id="A0A0J0XY65"/>
<sequence length="815" mass="90056">MPKVATVSPVTGKPVPPDYLHASDIHFQDTSGRSVLLRGVNFTASAKAPRGQPSQSQEGFWEEAESGKGDWIGAMGLNVEDGSADIHLARLRAWGYNMLRFVFTWEALEHEGPGKYDYAYMDYIVKVLYKCKEWGFRVYMDPHQDVWSRFTGGSGAPLWTIYACGVDPHNIVPTYSALVQCDYPSKESPDPGSLPAMIWSSNYYRAFGHTVWTLFFAGKEFAPKCTIDGKNIQDFLQDHFIDAVGELIKVVAAAGDGELLESCVLGWDSINEPAEGLIGVRDLNQVPKDQPVRLGPVPTPFENMRLAMGEALAVDNYKFTSMGPSKTGQVVLDPQGTRMWISPADDAERGAGRWGWKRGSEWEIGTCIWAQHGVWDPTTRTLLNPAYFHTLPTDASHEVEFVYDFWRQHWMSYASSVRTHHPDAVHFMNTSVFKPLPPLPESFLSGRACSSPHFYDGLTLMTKHWNWFNADALGILRGKYWSIVQGLRVGEAAIRKVIQEQLGVLKEDTRASIGNYPTLMGEIGCPYDQDGRAAYGYADGGKGKGDYSAQLKSWDASMNASDGTNCLNYTLWNYTPTNSHQWGDGWNGEDLSIWSSDDCKGASYKMERSLTESAATLVSTSTSATLQPRQVSPKGIDSGKEITPELLLDGTRAIGAVCRPYPVATVGVPARIDFNISTSVFRLSVTVGPDDSGDGTLIYVPFVHYARDLEWVPVSGAAPKGSELSSRVNSSSNLLDSDSDDPKDPRPESELSLGIEVRTTTGTYSTSGQYLTWKYTIPERPTTYTIEIRRASGALPTHATEEEWSVFSYFGCTVA</sequence>
<dbReference type="InterPro" id="IPR013780">
    <property type="entry name" value="Glyco_hydro_b"/>
</dbReference>
<dbReference type="EMBL" id="KQ087179">
    <property type="protein sequence ID" value="KLT45988.1"/>
    <property type="molecule type" value="Genomic_DNA"/>
</dbReference>
<feature type="domain" description="Glycoside hydrolase family 5 C-terminal" evidence="6">
    <location>
        <begin position="659"/>
        <end position="717"/>
    </location>
</feature>
<dbReference type="InterPro" id="IPR041036">
    <property type="entry name" value="GH5_C"/>
</dbReference>
<dbReference type="InterPro" id="IPR001547">
    <property type="entry name" value="Glyco_hydro_5"/>
</dbReference>
<dbReference type="Gene3D" id="3.20.20.80">
    <property type="entry name" value="Glycosidases"/>
    <property type="match status" value="2"/>
</dbReference>
<keyword evidence="2 7" id="KW-0378">Hydrolase</keyword>
<organism evidence="7 8">
    <name type="scientific">Cutaneotrichosporon oleaginosum</name>
    <dbReference type="NCBI Taxonomy" id="879819"/>
    <lineage>
        <taxon>Eukaryota</taxon>
        <taxon>Fungi</taxon>
        <taxon>Dikarya</taxon>
        <taxon>Basidiomycota</taxon>
        <taxon>Agaricomycotina</taxon>
        <taxon>Tremellomycetes</taxon>
        <taxon>Trichosporonales</taxon>
        <taxon>Trichosporonaceae</taxon>
        <taxon>Cutaneotrichosporon</taxon>
    </lineage>
</organism>
<gene>
    <name evidence="7" type="ORF">CC85DRAFT_325245</name>
</gene>
<evidence type="ECO:0000256" key="1">
    <source>
        <dbReference type="ARBA" id="ARBA00005641"/>
    </source>
</evidence>
<evidence type="ECO:0000259" key="5">
    <source>
        <dbReference type="Pfam" id="PF00150"/>
    </source>
</evidence>
<evidence type="ECO:0000256" key="3">
    <source>
        <dbReference type="ARBA" id="ARBA00023295"/>
    </source>
</evidence>
<name>A0A0J0XY65_9TREE</name>
<evidence type="ECO:0000256" key="4">
    <source>
        <dbReference type="SAM" id="MobiDB-lite"/>
    </source>
</evidence>
<dbReference type="InterPro" id="IPR052066">
    <property type="entry name" value="Glycosphingolipid_Hydrolases"/>
</dbReference>
<evidence type="ECO:0000313" key="8">
    <source>
        <dbReference type="Proteomes" id="UP000053611"/>
    </source>
</evidence>
<dbReference type="OrthoDB" id="9971853at2759"/>
<keyword evidence="3" id="KW-0326">Glycosidase</keyword>
<dbReference type="SUPFAM" id="SSF51445">
    <property type="entry name" value="(Trans)glycosidases"/>
    <property type="match status" value="1"/>
</dbReference>
<reference evidence="7 8" key="1">
    <citation type="submission" date="2015-03" db="EMBL/GenBank/DDBJ databases">
        <title>Genomics and transcriptomics of the oil-accumulating basidiomycete yeast T. oleaginosus allow insights into substrate utilization and the diverse evolutionary trajectories of mating systems in fungi.</title>
        <authorList>
            <consortium name="DOE Joint Genome Institute"/>
            <person name="Kourist R."/>
            <person name="Kracht O."/>
            <person name="Bracharz F."/>
            <person name="Lipzen A."/>
            <person name="Nolan M."/>
            <person name="Ohm R."/>
            <person name="Grigoriev I."/>
            <person name="Sun S."/>
            <person name="Heitman J."/>
            <person name="Bruck T."/>
            <person name="Nowrousian M."/>
        </authorList>
    </citation>
    <scope>NUCLEOTIDE SEQUENCE [LARGE SCALE GENOMIC DNA]</scope>
    <source>
        <strain evidence="7 8">IBC0246</strain>
    </source>
</reference>
<protein>
    <submittedName>
        <fullName evidence="7">Glycoside hydrolase</fullName>
    </submittedName>
</protein>
<dbReference type="GeneID" id="28986915"/>
<feature type="domain" description="Glycoside hydrolase family 5" evidence="5">
    <location>
        <begin position="88"/>
        <end position="147"/>
    </location>
</feature>
<dbReference type="InterPro" id="IPR017853">
    <property type="entry name" value="GH"/>
</dbReference>
<dbReference type="RefSeq" id="XP_018282479.1">
    <property type="nucleotide sequence ID" value="XM_018426312.1"/>
</dbReference>
<evidence type="ECO:0000313" key="7">
    <source>
        <dbReference type="EMBL" id="KLT45988.1"/>
    </source>
</evidence>
<keyword evidence="8" id="KW-1185">Reference proteome</keyword>
<proteinExistence type="inferred from homology"/>
<dbReference type="PANTHER" id="PTHR31308:SF6">
    <property type="entry name" value="GLYCOSIDE HYDROLASE FAMILY 5 C-TERMINAL DOMAIN-CONTAINING PROTEIN"/>
    <property type="match status" value="1"/>
</dbReference>